<evidence type="ECO:0000313" key="3">
    <source>
        <dbReference type="Proteomes" id="UP001303046"/>
    </source>
</evidence>
<keyword evidence="3" id="KW-1185">Reference proteome</keyword>
<sequence>MRGCVSTPALTIFVLYAPKSSYGEEEIEAYMDLQNFYTEDHSWRFQRQKEPIEEDFEKRRASVFAEPAGSLQKPSPLAPTTSEEDGMADFGREDHAMTCPWKKWKMDMPVLGPPSEMRDAIISVKYRT</sequence>
<gene>
    <name evidence="2" type="primary">Necator_chrI.g681</name>
    <name evidence="2" type="ORF">RB195_004559</name>
</gene>
<evidence type="ECO:0000313" key="2">
    <source>
        <dbReference type="EMBL" id="KAK6726314.1"/>
    </source>
</evidence>
<name>A0ABR1BN23_NECAM</name>
<organism evidence="2 3">
    <name type="scientific">Necator americanus</name>
    <name type="common">Human hookworm</name>
    <dbReference type="NCBI Taxonomy" id="51031"/>
    <lineage>
        <taxon>Eukaryota</taxon>
        <taxon>Metazoa</taxon>
        <taxon>Ecdysozoa</taxon>
        <taxon>Nematoda</taxon>
        <taxon>Chromadorea</taxon>
        <taxon>Rhabditida</taxon>
        <taxon>Rhabditina</taxon>
        <taxon>Rhabditomorpha</taxon>
        <taxon>Strongyloidea</taxon>
        <taxon>Ancylostomatidae</taxon>
        <taxon>Bunostominae</taxon>
        <taxon>Necator</taxon>
    </lineage>
</organism>
<accession>A0ABR1BN23</accession>
<evidence type="ECO:0000256" key="1">
    <source>
        <dbReference type="SAM" id="MobiDB-lite"/>
    </source>
</evidence>
<feature type="region of interest" description="Disordered" evidence="1">
    <location>
        <begin position="65"/>
        <end position="91"/>
    </location>
</feature>
<dbReference type="EMBL" id="JAVFWL010000001">
    <property type="protein sequence ID" value="KAK6726314.1"/>
    <property type="molecule type" value="Genomic_DNA"/>
</dbReference>
<proteinExistence type="predicted"/>
<reference evidence="2 3" key="1">
    <citation type="submission" date="2023-08" db="EMBL/GenBank/DDBJ databases">
        <title>A Necator americanus chromosomal reference genome.</title>
        <authorList>
            <person name="Ilik V."/>
            <person name="Petrzelkova K.J."/>
            <person name="Pardy F."/>
            <person name="Fuh T."/>
            <person name="Niatou-Singa F.S."/>
            <person name="Gouil Q."/>
            <person name="Baker L."/>
            <person name="Ritchie M.E."/>
            <person name="Jex A.R."/>
            <person name="Gazzola D."/>
            <person name="Li H."/>
            <person name="Toshio Fujiwara R."/>
            <person name="Zhan B."/>
            <person name="Aroian R.V."/>
            <person name="Pafco B."/>
            <person name="Schwarz E.M."/>
        </authorList>
    </citation>
    <scope>NUCLEOTIDE SEQUENCE [LARGE SCALE GENOMIC DNA]</scope>
    <source>
        <strain evidence="2 3">Aroian</strain>
        <tissue evidence="2">Whole animal</tissue>
    </source>
</reference>
<dbReference type="Proteomes" id="UP001303046">
    <property type="component" value="Unassembled WGS sequence"/>
</dbReference>
<protein>
    <submittedName>
        <fullName evidence="2">Uncharacterized protein</fullName>
    </submittedName>
</protein>
<comment type="caution">
    <text evidence="2">The sequence shown here is derived from an EMBL/GenBank/DDBJ whole genome shotgun (WGS) entry which is preliminary data.</text>
</comment>